<proteinExistence type="inferred from homology"/>
<dbReference type="PATRIC" id="fig|94132.3.peg.1745"/>
<feature type="transmembrane region" description="Helical" evidence="7">
    <location>
        <begin position="59"/>
        <end position="79"/>
    </location>
</feature>
<comment type="subcellular location">
    <subcellularLocation>
        <location evidence="1">Cell membrane</location>
        <topology evidence="1">Multi-pass membrane protein</topology>
    </subcellularLocation>
</comment>
<reference evidence="8 9" key="1">
    <citation type="journal article" date="2014" name="Int. J. Syst. Evol. Microbiol.">
        <title>Ramlibacter solisilvae sp. nov., isolated from forest soil, and emended description of the genus Ramlibacter.</title>
        <authorList>
            <person name="Lee H.J."/>
            <person name="Lee S.H."/>
            <person name="Lee S.S."/>
            <person name="Lee J.S."/>
            <person name="Kim Y."/>
            <person name="Kim S.C."/>
            <person name="Jeon C.O."/>
        </authorList>
    </citation>
    <scope>NUCLEOTIDE SEQUENCE [LARGE SCALE GENOMIC DNA]</scope>
    <source>
        <strain evidence="8 9">5-10</strain>
    </source>
</reference>
<dbReference type="InterPro" id="IPR007341">
    <property type="entry name" value="Transgly_assoc"/>
</dbReference>
<dbReference type="PANTHER" id="PTHR33884:SF7">
    <property type="entry name" value="BSL8023 PROTEIN"/>
    <property type="match status" value="1"/>
</dbReference>
<protein>
    <submittedName>
        <fullName evidence="8">Transglycosylase</fullName>
    </submittedName>
</protein>
<keyword evidence="6 7" id="KW-0472">Membrane</keyword>
<evidence type="ECO:0000256" key="1">
    <source>
        <dbReference type="ARBA" id="ARBA00004651"/>
    </source>
</evidence>
<evidence type="ECO:0000256" key="5">
    <source>
        <dbReference type="ARBA" id="ARBA00022989"/>
    </source>
</evidence>
<gene>
    <name evidence="8" type="ORF">UC35_08565</name>
</gene>
<keyword evidence="3" id="KW-1003">Cell membrane</keyword>
<dbReference type="OrthoDB" id="9811343at2"/>
<dbReference type="Pfam" id="PF04226">
    <property type="entry name" value="Transgly_assoc"/>
    <property type="match status" value="1"/>
</dbReference>
<comment type="similarity">
    <text evidence="2">Belongs to the UPF0410 family.</text>
</comment>
<dbReference type="PANTHER" id="PTHR33884">
    <property type="entry name" value="UPF0410 PROTEIN YMGE"/>
    <property type="match status" value="1"/>
</dbReference>
<accession>A0A127JZL9</accession>
<dbReference type="AlphaFoldDB" id="A0A127JZL9"/>
<dbReference type="Proteomes" id="UP000070433">
    <property type="component" value="Chromosome"/>
</dbReference>
<sequence>MMSIIGTIVVGFIVGLIARALKPGDDRMGLIMTTLLGVAGAFIARYVGVAMGWYQQEEAAGWIASVIGAVVLLFIYGMLRGRSRDRP</sequence>
<dbReference type="EMBL" id="CP010951">
    <property type="protein sequence ID" value="AMO25335.1"/>
    <property type="molecule type" value="Genomic_DNA"/>
</dbReference>
<evidence type="ECO:0000256" key="4">
    <source>
        <dbReference type="ARBA" id="ARBA00022692"/>
    </source>
</evidence>
<organism evidence="8 9">
    <name type="scientific">Ramlibacter tataouinensis</name>
    <dbReference type="NCBI Taxonomy" id="94132"/>
    <lineage>
        <taxon>Bacteria</taxon>
        <taxon>Pseudomonadati</taxon>
        <taxon>Pseudomonadota</taxon>
        <taxon>Betaproteobacteria</taxon>
        <taxon>Burkholderiales</taxon>
        <taxon>Comamonadaceae</taxon>
        <taxon>Ramlibacter</taxon>
    </lineage>
</organism>
<keyword evidence="5 7" id="KW-1133">Transmembrane helix</keyword>
<evidence type="ECO:0000256" key="2">
    <source>
        <dbReference type="ARBA" id="ARBA00011006"/>
    </source>
</evidence>
<keyword evidence="9" id="KW-1185">Reference proteome</keyword>
<evidence type="ECO:0000256" key="3">
    <source>
        <dbReference type="ARBA" id="ARBA00022475"/>
    </source>
</evidence>
<evidence type="ECO:0000256" key="6">
    <source>
        <dbReference type="ARBA" id="ARBA00023136"/>
    </source>
</evidence>
<evidence type="ECO:0000256" key="7">
    <source>
        <dbReference type="SAM" id="Phobius"/>
    </source>
</evidence>
<evidence type="ECO:0000313" key="8">
    <source>
        <dbReference type="EMBL" id="AMO25335.1"/>
    </source>
</evidence>
<dbReference type="RefSeq" id="WP_061503747.1">
    <property type="nucleotide sequence ID" value="NZ_CP010951.1"/>
</dbReference>
<feature type="transmembrane region" description="Helical" evidence="7">
    <location>
        <begin position="30"/>
        <end position="47"/>
    </location>
</feature>
<evidence type="ECO:0000313" key="9">
    <source>
        <dbReference type="Proteomes" id="UP000070433"/>
    </source>
</evidence>
<name>A0A127JZL9_9BURK</name>
<dbReference type="GO" id="GO:0005886">
    <property type="term" value="C:plasma membrane"/>
    <property type="evidence" value="ECO:0007669"/>
    <property type="project" value="UniProtKB-SubCell"/>
</dbReference>
<keyword evidence="4 7" id="KW-0812">Transmembrane</keyword>